<evidence type="ECO:0000256" key="10">
    <source>
        <dbReference type="ARBA" id="ARBA00022777"/>
    </source>
</evidence>
<dbReference type="InterPro" id="IPR036641">
    <property type="entry name" value="HPT_dom_sf"/>
</dbReference>
<evidence type="ECO:0000256" key="7">
    <source>
        <dbReference type="ARBA" id="ARBA00022553"/>
    </source>
</evidence>
<evidence type="ECO:0000256" key="13">
    <source>
        <dbReference type="PROSITE-ProRule" id="PRU00110"/>
    </source>
</evidence>
<dbReference type="Gene3D" id="3.30.70.1110">
    <property type="entry name" value="Histidine kinase CheA-like, P2 response regulator-binding domain"/>
    <property type="match status" value="1"/>
</dbReference>
<dbReference type="InterPro" id="IPR010808">
    <property type="entry name" value="CheA_P2-bd"/>
</dbReference>
<keyword evidence="7 13" id="KW-0597">Phosphoprotein</keyword>
<feature type="domain" description="HPt" evidence="17">
    <location>
        <begin position="1"/>
        <end position="63"/>
    </location>
</feature>
<dbReference type="Pfam" id="PF01584">
    <property type="entry name" value="CheW"/>
    <property type="match status" value="1"/>
</dbReference>
<dbReference type="InterPro" id="IPR035891">
    <property type="entry name" value="CheY-binding_CheA"/>
</dbReference>
<name>A0A424Z400_9EURY</name>
<evidence type="ECO:0000256" key="9">
    <source>
        <dbReference type="ARBA" id="ARBA00022741"/>
    </source>
</evidence>
<keyword evidence="8" id="KW-0808">Transferase</keyword>
<dbReference type="FunFam" id="2.30.30.40:FF:000048">
    <property type="entry name" value="Chemotaxis protein CheA, putative"/>
    <property type="match status" value="1"/>
</dbReference>
<keyword evidence="5" id="KW-0963">Cytoplasm</keyword>
<reference evidence="18 19" key="1">
    <citation type="submission" date="2018-08" db="EMBL/GenBank/DDBJ databases">
        <title>The metabolism and importance of syntrophic acetate oxidation coupled to methane or sulfide production in haloalkaline environments.</title>
        <authorList>
            <person name="Timmers P.H.A."/>
            <person name="Vavourakis C.D."/>
            <person name="Sorokin D.Y."/>
            <person name="Sinninghe Damste J.S."/>
            <person name="Muyzer G."/>
            <person name="Stams A.J.M."/>
            <person name="Plugge C.M."/>
        </authorList>
    </citation>
    <scope>NUCLEOTIDE SEQUENCE [LARGE SCALE GENOMIC DNA]</scope>
    <source>
        <strain evidence="18">MSAO_Arc3</strain>
    </source>
</reference>
<gene>
    <name evidence="18" type="ORF">D5R95_01845</name>
</gene>
<keyword evidence="9" id="KW-0547">Nucleotide-binding</keyword>
<dbReference type="InterPro" id="IPR008207">
    <property type="entry name" value="Sig_transdc_His_kin_Hpt_dom"/>
</dbReference>
<dbReference type="PROSITE" id="PS50109">
    <property type="entry name" value="HIS_KIN"/>
    <property type="match status" value="1"/>
</dbReference>
<dbReference type="InterPro" id="IPR004105">
    <property type="entry name" value="CheA-like_dim"/>
</dbReference>
<accession>A0A424Z400</accession>
<sequence>MFRAAHTLKGMAATMGYNKIAEVTHEMENLMDSIRNQEIDINSTIINVLFECLDQLEYGIENIETECNMDISAILFRLNEVSSNAEKHDHVAENVTCVPESIDLKEDDIKKCQSLCEDKDSSIFNVQVTLDETCLLKTARTGLVLRELDKMGTVVKTVPSQEDIDSGKIDNEINLVFVTANNENVVIEKISKVSEISNVKIDPLDLDNILAAEKTESMPNIPSTPTSTSKSMKNSMNEDNVKSVQSVRVSIERLDNLMNMVGELLINKSRLNQLAIELETKKLDETLASLDRLTNDIQVEVMDARMVQIDQVFNRFPRMVRDLSIEQKKKISFLTEGNEIELDRTVLDEIGDPLVHLLRNAVDHGIETPEERIAKNKTETGSLNLKASRLRNNVLIELQDDGRGIDPVKMRDVAIKKGLFERAQANDLSDREAMYLIFEPGFSAAEEVTDISGRGVGMDAVKNKIEDLGGSVELESVIEKGTTIRLKLPLTVAIIQSLLVNVGEETYAVPINNIVRDEVIEQDDIRSIKGEKVVNLRGEVLPLVDLHDVLSVPQNKENYRDNNNLLVVVVEKAGQHIGLIVDKLLGQQEVIIKTLDNKLLKNVKGFSGATILGNGNVALILDVPTLV</sequence>
<feature type="domain" description="CheW-like" evidence="16">
    <location>
        <begin position="494"/>
        <end position="627"/>
    </location>
</feature>
<evidence type="ECO:0000256" key="3">
    <source>
        <dbReference type="ARBA" id="ARBA00012438"/>
    </source>
</evidence>
<dbReference type="Gene3D" id="1.20.120.160">
    <property type="entry name" value="HPT domain"/>
    <property type="match status" value="1"/>
</dbReference>
<evidence type="ECO:0000256" key="4">
    <source>
        <dbReference type="ARBA" id="ARBA00021495"/>
    </source>
</evidence>
<evidence type="ECO:0000259" key="16">
    <source>
        <dbReference type="PROSITE" id="PS50851"/>
    </source>
</evidence>
<feature type="compositionally biased region" description="Low complexity" evidence="14">
    <location>
        <begin position="217"/>
        <end position="237"/>
    </location>
</feature>
<dbReference type="SUPFAM" id="SSF47226">
    <property type="entry name" value="Histidine-containing phosphotransfer domain, HPT domain"/>
    <property type="match status" value="1"/>
</dbReference>
<evidence type="ECO:0000259" key="17">
    <source>
        <dbReference type="PROSITE" id="PS50894"/>
    </source>
</evidence>
<keyword evidence="11" id="KW-0067">ATP-binding</keyword>
<dbReference type="EC" id="2.7.13.3" evidence="3"/>
<dbReference type="FunFam" id="3.30.565.10:FF:000016">
    <property type="entry name" value="Chemotaxis protein CheA, putative"/>
    <property type="match status" value="1"/>
</dbReference>
<dbReference type="PANTHER" id="PTHR43395">
    <property type="entry name" value="SENSOR HISTIDINE KINASE CHEA"/>
    <property type="match status" value="1"/>
</dbReference>
<dbReference type="SUPFAM" id="SSF50341">
    <property type="entry name" value="CheW-like"/>
    <property type="match status" value="1"/>
</dbReference>
<organism evidence="18 19">
    <name type="scientific">Methanosalsum natronophilum</name>
    <dbReference type="NCBI Taxonomy" id="768733"/>
    <lineage>
        <taxon>Archaea</taxon>
        <taxon>Methanobacteriati</taxon>
        <taxon>Methanobacteriota</taxon>
        <taxon>Stenosarchaea group</taxon>
        <taxon>Methanomicrobia</taxon>
        <taxon>Methanosarcinales</taxon>
        <taxon>Methanosarcinaceae</taxon>
        <taxon>Methanosalsum</taxon>
    </lineage>
</organism>
<feature type="domain" description="Histidine kinase" evidence="15">
    <location>
        <begin position="242"/>
        <end position="492"/>
    </location>
</feature>
<dbReference type="GO" id="GO:0005737">
    <property type="term" value="C:cytoplasm"/>
    <property type="evidence" value="ECO:0007669"/>
    <property type="project" value="UniProtKB-SubCell"/>
</dbReference>
<evidence type="ECO:0000256" key="11">
    <source>
        <dbReference type="ARBA" id="ARBA00022840"/>
    </source>
</evidence>
<dbReference type="InterPro" id="IPR003594">
    <property type="entry name" value="HATPase_dom"/>
</dbReference>
<dbReference type="InterPro" id="IPR037052">
    <property type="entry name" value="CheA-like_P2_sf"/>
</dbReference>
<comment type="catalytic activity">
    <reaction evidence="1">
        <text>ATP + protein L-histidine = ADP + protein N-phospho-L-histidine.</text>
        <dbReference type="EC" id="2.7.13.3"/>
    </reaction>
</comment>
<dbReference type="InterPro" id="IPR004358">
    <property type="entry name" value="Sig_transdc_His_kin-like_C"/>
</dbReference>
<dbReference type="EMBL" id="QZAB01000126">
    <property type="protein sequence ID" value="RQD90154.1"/>
    <property type="molecule type" value="Genomic_DNA"/>
</dbReference>
<evidence type="ECO:0000256" key="8">
    <source>
        <dbReference type="ARBA" id="ARBA00022679"/>
    </source>
</evidence>
<dbReference type="PRINTS" id="PR00344">
    <property type="entry name" value="BCTRLSENSOR"/>
</dbReference>
<comment type="subcellular location">
    <subcellularLocation>
        <location evidence="2">Cytoplasm</location>
    </subcellularLocation>
</comment>
<dbReference type="SMART" id="SM00387">
    <property type="entry name" value="HATPase_c"/>
    <property type="match status" value="1"/>
</dbReference>
<keyword evidence="12" id="KW-0902">Two-component regulatory system</keyword>
<dbReference type="InterPro" id="IPR005467">
    <property type="entry name" value="His_kinase_dom"/>
</dbReference>
<keyword evidence="10" id="KW-0418">Kinase</keyword>
<dbReference type="GO" id="GO:0005524">
    <property type="term" value="F:ATP binding"/>
    <property type="evidence" value="ECO:0007669"/>
    <property type="project" value="UniProtKB-KW"/>
</dbReference>
<evidence type="ECO:0000256" key="1">
    <source>
        <dbReference type="ARBA" id="ARBA00000085"/>
    </source>
</evidence>
<dbReference type="CDD" id="cd16916">
    <property type="entry name" value="HATPase_CheA-like"/>
    <property type="match status" value="1"/>
</dbReference>
<evidence type="ECO:0000256" key="5">
    <source>
        <dbReference type="ARBA" id="ARBA00022490"/>
    </source>
</evidence>
<dbReference type="InterPro" id="IPR051315">
    <property type="entry name" value="Bact_Chemotaxis_CheA"/>
</dbReference>
<dbReference type="PROSITE" id="PS50851">
    <property type="entry name" value="CHEW"/>
    <property type="match status" value="1"/>
</dbReference>
<keyword evidence="6" id="KW-0145">Chemotaxis</keyword>
<dbReference type="GO" id="GO:0006935">
    <property type="term" value="P:chemotaxis"/>
    <property type="evidence" value="ECO:0007669"/>
    <property type="project" value="UniProtKB-KW"/>
</dbReference>
<dbReference type="Gene3D" id="1.10.287.560">
    <property type="entry name" value="Histidine kinase CheA-like, homodimeric domain"/>
    <property type="match status" value="1"/>
</dbReference>
<dbReference type="CDD" id="cd00088">
    <property type="entry name" value="HPT"/>
    <property type="match status" value="1"/>
</dbReference>
<dbReference type="PROSITE" id="PS50894">
    <property type="entry name" value="HPT"/>
    <property type="match status" value="1"/>
</dbReference>
<protein>
    <recommendedName>
        <fullName evidence="4">Chemotaxis protein CheA</fullName>
        <ecNumber evidence="3">2.7.13.3</ecNumber>
    </recommendedName>
</protein>
<dbReference type="SMART" id="SM01231">
    <property type="entry name" value="H-kinase_dim"/>
    <property type="match status" value="1"/>
</dbReference>
<dbReference type="Gene3D" id="2.30.30.40">
    <property type="entry name" value="SH3 Domains"/>
    <property type="match status" value="1"/>
</dbReference>
<dbReference type="GO" id="GO:0000155">
    <property type="term" value="F:phosphorelay sensor kinase activity"/>
    <property type="evidence" value="ECO:0007669"/>
    <property type="project" value="InterPro"/>
</dbReference>
<feature type="region of interest" description="Disordered" evidence="14">
    <location>
        <begin position="217"/>
        <end position="239"/>
    </location>
</feature>
<dbReference type="SUPFAM" id="SSF55874">
    <property type="entry name" value="ATPase domain of HSP90 chaperone/DNA topoisomerase II/histidine kinase"/>
    <property type="match status" value="1"/>
</dbReference>
<dbReference type="SUPFAM" id="SSF47384">
    <property type="entry name" value="Homodimeric domain of signal transducing histidine kinase"/>
    <property type="match status" value="1"/>
</dbReference>
<dbReference type="Gene3D" id="3.30.565.10">
    <property type="entry name" value="Histidine kinase-like ATPase, C-terminal domain"/>
    <property type="match status" value="1"/>
</dbReference>
<evidence type="ECO:0000256" key="2">
    <source>
        <dbReference type="ARBA" id="ARBA00004496"/>
    </source>
</evidence>
<evidence type="ECO:0000313" key="18">
    <source>
        <dbReference type="EMBL" id="RQD90154.1"/>
    </source>
</evidence>
<evidence type="ECO:0000259" key="15">
    <source>
        <dbReference type="PROSITE" id="PS50109"/>
    </source>
</evidence>
<dbReference type="Pfam" id="PF01627">
    <property type="entry name" value="Hpt"/>
    <property type="match status" value="1"/>
</dbReference>
<feature type="modified residue" description="Phosphohistidine" evidence="13">
    <location>
        <position position="6"/>
    </location>
</feature>
<proteinExistence type="predicted"/>
<dbReference type="AlphaFoldDB" id="A0A424Z400"/>
<evidence type="ECO:0000313" key="19">
    <source>
        <dbReference type="Proteomes" id="UP000284763"/>
    </source>
</evidence>
<dbReference type="InterPro" id="IPR036061">
    <property type="entry name" value="CheW-like_dom_sf"/>
</dbReference>
<dbReference type="Pfam" id="PF07194">
    <property type="entry name" value="P2"/>
    <property type="match status" value="1"/>
</dbReference>
<dbReference type="InterPro" id="IPR036097">
    <property type="entry name" value="HisK_dim/P_sf"/>
</dbReference>
<dbReference type="SUPFAM" id="SSF55052">
    <property type="entry name" value="CheY-binding domain of CheA"/>
    <property type="match status" value="1"/>
</dbReference>
<dbReference type="InterPro" id="IPR002545">
    <property type="entry name" value="CheW-lke_dom"/>
</dbReference>
<dbReference type="Pfam" id="PF02518">
    <property type="entry name" value="HATPase_c"/>
    <property type="match status" value="1"/>
</dbReference>
<dbReference type="Pfam" id="PF02895">
    <property type="entry name" value="H-kinase_dim"/>
    <property type="match status" value="1"/>
</dbReference>
<dbReference type="PANTHER" id="PTHR43395:SF10">
    <property type="entry name" value="CHEMOTAXIS PROTEIN CHEA"/>
    <property type="match status" value="1"/>
</dbReference>
<evidence type="ECO:0000256" key="14">
    <source>
        <dbReference type="SAM" id="MobiDB-lite"/>
    </source>
</evidence>
<dbReference type="InterPro" id="IPR036890">
    <property type="entry name" value="HATPase_C_sf"/>
</dbReference>
<evidence type="ECO:0000256" key="6">
    <source>
        <dbReference type="ARBA" id="ARBA00022500"/>
    </source>
</evidence>
<evidence type="ECO:0000256" key="12">
    <source>
        <dbReference type="ARBA" id="ARBA00023012"/>
    </source>
</evidence>
<dbReference type="SMART" id="SM00260">
    <property type="entry name" value="CheW"/>
    <property type="match status" value="1"/>
</dbReference>
<dbReference type="Proteomes" id="UP000284763">
    <property type="component" value="Unassembled WGS sequence"/>
</dbReference>
<comment type="caution">
    <text evidence="18">The sequence shown here is derived from an EMBL/GenBank/DDBJ whole genome shotgun (WGS) entry which is preliminary data.</text>
</comment>
<dbReference type="CDD" id="cd00731">
    <property type="entry name" value="CheA_reg"/>
    <property type="match status" value="1"/>
</dbReference>
<dbReference type="InterPro" id="IPR037006">
    <property type="entry name" value="CheA-like_homodim_sf"/>
</dbReference>